<keyword evidence="2" id="KW-0342">GTP-binding</keyword>
<reference evidence="5" key="2">
    <citation type="submission" date="2020-11" db="EMBL/GenBank/DDBJ databases">
        <authorList>
            <person name="Cecchin M."/>
            <person name="Marcolungo L."/>
            <person name="Rossato M."/>
            <person name="Girolomoni L."/>
            <person name="Cosentino E."/>
            <person name="Cuine S."/>
            <person name="Li-Beisson Y."/>
            <person name="Delledonne M."/>
            <person name="Ballottari M."/>
        </authorList>
    </citation>
    <scope>NUCLEOTIDE SEQUENCE</scope>
    <source>
        <strain evidence="5">211/11P</strain>
        <tissue evidence="5">Whole cell</tissue>
    </source>
</reference>
<dbReference type="Gene3D" id="3.40.50.300">
    <property type="entry name" value="P-loop containing nucleotide triphosphate hydrolases"/>
    <property type="match status" value="1"/>
</dbReference>
<dbReference type="GO" id="GO:0005525">
    <property type="term" value="F:GTP binding"/>
    <property type="evidence" value="ECO:0007669"/>
    <property type="project" value="UniProtKB-KW"/>
</dbReference>
<reference evidence="5" key="1">
    <citation type="journal article" date="2019" name="Plant J.">
        <title>Chlorella vulgaris genome assembly and annotation reveals the molecular basis for metabolic acclimation to high light conditions.</title>
        <authorList>
            <person name="Cecchin M."/>
            <person name="Marcolungo L."/>
            <person name="Rossato M."/>
            <person name="Girolomoni L."/>
            <person name="Cosentino E."/>
            <person name="Cuine S."/>
            <person name="Li-Beisson Y."/>
            <person name="Delledonne M."/>
            <person name="Ballottari M."/>
        </authorList>
    </citation>
    <scope>NUCLEOTIDE SEQUENCE</scope>
    <source>
        <strain evidence="5">211/11P</strain>
    </source>
</reference>
<dbReference type="InterPro" id="IPR019991">
    <property type="entry name" value="GTP-bd_ribosome_bgen"/>
</dbReference>
<evidence type="ECO:0000259" key="4">
    <source>
        <dbReference type="Pfam" id="PF01926"/>
    </source>
</evidence>
<dbReference type="Proteomes" id="UP001055712">
    <property type="component" value="Unassembled WGS sequence"/>
</dbReference>
<comment type="caution">
    <text evidence="5">The sequence shown here is derived from an EMBL/GenBank/DDBJ whole genome shotgun (WGS) entry which is preliminary data.</text>
</comment>
<dbReference type="AlphaFoldDB" id="A0A9D4TVU6"/>
<dbReference type="InterPro" id="IPR023179">
    <property type="entry name" value="GTP-bd_ortho_bundle_sf"/>
</dbReference>
<dbReference type="EMBL" id="SIDB01000002">
    <property type="protein sequence ID" value="KAI3435860.1"/>
    <property type="molecule type" value="Genomic_DNA"/>
</dbReference>
<sequence length="367" mass="41087">MQLAPRSAQPVSGRRGQAVHAQQKHGGSQLLQEPPRPVKSTGRRRGKALLRDVALKPMEKDDELLSQIASDLRSAVEATNMVQWYPGHIAKAEKNLKDQLKAVDIVLEVRDGRIPMSTRHPQIPEWIGNKPRVLLINRKDMVGELDRAAWSRFFSARGHTVQWTNGNMGDGVDRVLQQAAKVGLKINANRTARGLRPRPVRAVVIGFPNVGKSALINRLLGRRVADSAPKPGVTRSLRWARIGGDIDLLDAPGIIPMSFKDQIAAQRLAMCNDIGEASYIDSLVAAALLQTINSLPGRKQYVRKINERYKLKMEDYQEEEYVHALGDRLFNCEPERAGQRILKDFRNLALGNICLEVPQQYEHYTTV</sequence>
<evidence type="ECO:0000256" key="1">
    <source>
        <dbReference type="ARBA" id="ARBA00022741"/>
    </source>
</evidence>
<dbReference type="GO" id="GO:0032543">
    <property type="term" value="P:mitochondrial translation"/>
    <property type="evidence" value="ECO:0007669"/>
    <property type="project" value="TreeGrafter"/>
</dbReference>
<keyword evidence="1" id="KW-0547">Nucleotide-binding</keyword>
<dbReference type="OrthoDB" id="269151at2759"/>
<feature type="domain" description="G" evidence="4">
    <location>
        <begin position="202"/>
        <end position="269"/>
    </location>
</feature>
<dbReference type="NCBIfam" id="TIGR03596">
    <property type="entry name" value="GTPase_YlqF"/>
    <property type="match status" value="1"/>
</dbReference>
<organism evidence="5 6">
    <name type="scientific">Chlorella vulgaris</name>
    <name type="common">Green alga</name>
    <dbReference type="NCBI Taxonomy" id="3077"/>
    <lineage>
        <taxon>Eukaryota</taxon>
        <taxon>Viridiplantae</taxon>
        <taxon>Chlorophyta</taxon>
        <taxon>core chlorophytes</taxon>
        <taxon>Trebouxiophyceae</taxon>
        <taxon>Chlorellales</taxon>
        <taxon>Chlorellaceae</taxon>
        <taxon>Chlorella clade</taxon>
        <taxon>Chlorella</taxon>
    </lineage>
</organism>
<gene>
    <name evidence="5" type="ORF">D9Q98_001918</name>
</gene>
<dbReference type="InterPro" id="IPR027417">
    <property type="entry name" value="P-loop_NTPase"/>
</dbReference>
<dbReference type="CDD" id="cd01856">
    <property type="entry name" value="YlqF"/>
    <property type="match status" value="1"/>
</dbReference>
<evidence type="ECO:0000313" key="5">
    <source>
        <dbReference type="EMBL" id="KAI3435860.1"/>
    </source>
</evidence>
<name>A0A9D4TVU6_CHLVU</name>
<evidence type="ECO:0000256" key="3">
    <source>
        <dbReference type="SAM" id="MobiDB-lite"/>
    </source>
</evidence>
<dbReference type="PRINTS" id="PR00326">
    <property type="entry name" value="GTP1OBG"/>
</dbReference>
<dbReference type="PANTHER" id="PTHR45782:SF5">
    <property type="entry name" value="DAR GTPASE 3, CHLOROPLASTIC"/>
    <property type="match status" value="1"/>
</dbReference>
<dbReference type="Gene3D" id="1.10.1580.10">
    <property type="match status" value="1"/>
</dbReference>
<proteinExistence type="predicted"/>
<dbReference type="FunFam" id="3.40.50.300:FF:001189">
    <property type="entry name" value="DAR GTPase 3 chloroplastic"/>
    <property type="match status" value="1"/>
</dbReference>
<keyword evidence="6" id="KW-1185">Reference proteome</keyword>
<protein>
    <recommendedName>
        <fullName evidence="4">G domain-containing protein</fullName>
    </recommendedName>
</protein>
<feature type="region of interest" description="Disordered" evidence="3">
    <location>
        <begin position="1"/>
        <end position="46"/>
    </location>
</feature>
<dbReference type="GO" id="GO:0005739">
    <property type="term" value="C:mitochondrion"/>
    <property type="evidence" value="ECO:0007669"/>
    <property type="project" value="TreeGrafter"/>
</dbReference>
<dbReference type="Pfam" id="PF01926">
    <property type="entry name" value="MMR_HSR1"/>
    <property type="match status" value="1"/>
</dbReference>
<evidence type="ECO:0000313" key="6">
    <source>
        <dbReference type="Proteomes" id="UP001055712"/>
    </source>
</evidence>
<accession>A0A9D4TVU6</accession>
<dbReference type="InterPro" id="IPR006073">
    <property type="entry name" value="GTP-bd"/>
</dbReference>
<dbReference type="SUPFAM" id="SSF52540">
    <property type="entry name" value="P-loop containing nucleoside triphosphate hydrolases"/>
    <property type="match status" value="1"/>
</dbReference>
<dbReference type="GO" id="GO:0003924">
    <property type="term" value="F:GTPase activity"/>
    <property type="evidence" value="ECO:0007669"/>
    <property type="project" value="TreeGrafter"/>
</dbReference>
<dbReference type="PANTHER" id="PTHR45782">
    <property type="entry name" value="MITOCHONDRIAL RIBOSOME-ASSOCIATED GTPASE 1"/>
    <property type="match status" value="1"/>
</dbReference>
<evidence type="ECO:0000256" key="2">
    <source>
        <dbReference type="ARBA" id="ARBA00023134"/>
    </source>
</evidence>